<evidence type="ECO:0000313" key="5">
    <source>
        <dbReference type="Proteomes" id="UP000535182"/>
    </source>
</evidence>
<keyword evidence="5" id="KW-1185">Reference proteome</keyword>
<gene>
    <name evidence="4" type="ORF">HDF14_005479</name>
</gene>
<evidence type="ECO:0000313" key="4">
    <source>
        <dbReference type="EMBL" id="MBB5331830.1"/>
    </source>
</evidence>
<dbReference type="Gene3D" id="3.40.630.30">
    <property type="match status" value="1"/>
</dbReference>
<comment type="caution">
    <text evidence="4">The sequence shown here is derived from an EMBL/GenBank/DDBJ whole genome shotgun (WGS) entry which is preliminary data.</text>
</comment>
<sequence length="158" mass="17768">MTAPAVKIIRATPSHSVEAELLLNEYYEAVGVVKRDTPAAIADYLSDEASGLWIAYVDDFPAGCVVLRPLPTIDAATECKRLYVRPQFRGRGIADALLDVMEEFALEKAADWVYLDSKDDLKDALRIYVRRGYQPCERYNDNPQATVFLRKRLHSATS</sequence>
<dbReference type="RefSeq" id="WP_260698608.1">
    <property type="nucleotide sequence ID" value="NZ_JACHEB010000018.1"/>
</dbReference>
<dbReference type="Pfam" id="PF00583">
    <property type="entry name" value="Acetyltransf_1"/>
    <property type="match status" value="1"/>
</dbReference>
<evidence type="ECO:0000256" key="2">
    <source>
        <dbReference type="ARBA" id="ARBA00023315"/>
    </source>
</evidence>
<reference evidence="4 5" key="1">
    <citation type="submission" date="2020-08" db="EMBL/GenBank/DDBJ databases">
        <title>Genomic Encyclopedia of Type Strains, Phase IV (KMG-V): Genome sequencing to study the core and pangenomes of soil and plant-associated prokaryotes.</title>
        <authorList>
            <person name="Whitman W."/>
        </authorList>
    </citation>
    <scope>NUCLEOTIDE SEQUENCE [LARGE SCALE GENOMIC DNA]</scope>
    <source>
        <strain evidence="4 5">X5P2</strain>
    </source>
</reference>
<evidence type="ECO:0000256" key="1">
    <source>
        <dbReference type="ARBA" id="ARBA00022679"/>
    </source>
</evidence>
<dbReference type="InterPro" id="IPR050832">
    <property type="entry name" value="Bact_Acetyltransf"/>
</dbReference>
<keyword evidence="2" id="KW-0012">Acyltransferase</keyword>
<dbReference type="AlphaFoldDB" id="A0A9X0QKA6"/>
<dbReference type="PANTHER" id="PTHR43877:SF2">
    <property type="entry name" value="AMINOALKYLPHOSPHONATE N-ACETYLTRANSFERASE-RELATED"/>
    <property type="match status" value="1"/>
</dbReference>
<dbReference type="SUPFAM" id="SSF55729">
    <property type="entry name" value="Acyl-CoA N-acyltransferases (Nat)"/>
    <property type="match status" value="1"/>
</dbReference>
<accession>A0A9X0QKA6</accession>
<dbReference type="PROSITE" id="PS51186">
    <property type="entry name" value="GNAT"/>
    <property type="match status" value="1"/>
</dbReference>
<dbReference type="PANTHER" id="PTHR43877">
    <property type="entry name" value="AMINOALKYLPHOSPHONATE N-ACETYLTRANSFERASE-RELATED-RELATED"/>
    <property type="match status" value="1"/>
</dbReference>
<evidence type="ECO:0000259" key="3">
    <source>
        <dbReference type="PROSITE" id="PS51186"/>
    </source>
</evidence>
<keyword evidence="1" id="KW-0808">Transferase</keyword>
<dbReference type="GO" id="GO:0016747">
    <property type="term" value="F:acyltransferase activity, transferring groups other than amino-acyl groups"/>
    <property type="evidence" value="ECO:0007669"/>
    <property type="project" value="InterPro"/>
</dbReference>
<dbReference type="Proteomes" id="UP000535182">
    <property type="component" value="Unassembled WGS sequence"/>
</dbReference>
<proteinExistence type="predicted"/>
<feature type="domain" description="N-acetyltransferase" evidence="3">
    <location>
        <begin position="6"/>
        <end position="154"/>
    </location>
</feature>
<dbReference type="CDD" id="cd04301">
    <property type="entry name" value="NAT_SF"/>
    <property type="match status" value="1"/>
</dbReference>
<organism evidence="4 5">
    <name type="scientific">Tunturiibacter gelidiferens</name>
    <dbReference type="NCBI Taxonomy" id="3069689"/>
    <lineage>
        <taxon>Bacteria</taxon>
        <taxon>Pseudomonadati</taxon>
        <taxon>Acidobacteriota</taxon>
        <taxon>Terriglobia</taxon>
        <taxon>Terriglobales</taxon>
        <taxon>Acidobacteriaceae</taxon>
        <taxon>Tunturiibacter</taxon>
    </lineage>
</organism>
<name>A0A9X0QKA6_9BACT</name>
<dbReference type="InterPro" id="IPR000182">
    <property type="entry name" value="GNAT_dom"/>
</dbReference>
<dbReference type="EMBL" id="JACHEB010000018">
    <property type="protein sequence ID" value="MBB5331830.1"/>
    <property type="molecule type" value="Genomic_DNA"/>
</dbReference>
<dbReference type="InterPro" id="IPR016181">
    <property type="entry name" value="Acyl_CoA_acyltransferase"/>
</dbReference>
<protein>
    <submittedName>
        <fullName evidence="4">GNAT superfamily N-acetyltransferase</fullName>
    </submittedName>
</protein>